<evidence type="ECO:0000313" key="2">
    <source>
        <dbReference type="Proteomes" id="UP000180166"/>
    </source>
</evidence>
<evidence type="ECO:0000313" key="1">
    <source>
        <dbReference type="EMBL" id="APA97276.1"/>
    </source>
</evidence>
<proteinExistence type="predicted"/>
<name>A0ABC8ASK5_9NOCA</name>
<sequence length="94" mass="9851">MRQASPGLAFPSTVGVEIQIGENPLIEVHFIQSPYLSLLRPSRAGSHDIPSVKPPAEGKVGDGAFFVAVTGAVIVVVAPDSGMTLTHTVWEGML</sequence>
<dbReference type="KEGG" id="nsr:NS506_03223"/>
<dbReference type="Proteomes" id="UP000180166">
    <property type="component" value="Chromosome"/>
</dbReference>
<organism evidence="1 2">
    <name type="scientific">Nocardia seriolae</name>
    <dbReference type="NCBI Taxonomy" id="37332"/>
    <lineage>
        <taxon>Bacteria</taxon>
        <taxon>Bacillati</taxon>
        <taxon>Actinomycetota</taxon>
        <taxon>Actinomycetes</taxon>
        <taxon>Mycobacteriales</taxon>
        <taxon>Nocardiaceae</taxon>
        <taxon>Nocardia</taxon>
    </lineage>
</organism>
<accession>A0ABC8ASK5</accession>
<dbReference type="AlphaFoldDB" id="A0ABC8ASK5"/>
<protein>
    <submittedName>
        <fullName evidence="1">Uncharacterized protein</fullName>
    </submittedName>
</protein>
<reference evidence="1 2" key="1">
    <citation type="submission" date="2016-10" db="EMBL/GenBank/DDBJ databases">
        <title>Genome sequence of Nocardia seriolae strain EM150506, isolated from Anguila japonica.</title>
        <authorList>
            <person name="Han H.-J."/>
        </authorList>
    </citation>
    <scope>NUCLEOTIDE SEQUENCE [LARGE SCALE GENOMIC DNA]</scope>
    <source>
        <strain evidence="1 2">EM150506</strain>
    </source>
</reference>
<dbReference type="EMBL" id="CP017839">
    <property type="protein sequence ID" value="APA97276.1"/>
    <property type="molecule type" value="Genomic_DNA"/>
</dbReference>
<gene>
    <name evidence="1" type="ORF">NS506_03223</name>
</gene>